<dbReference type="GeneID" id="19149388"/>
<protein>
    <submittedName>
        <fullName evidence="2">Uncharacterized protein</fullName>
    </submittedName>
</protein>
<proteinExistence type="predicted"/>
<gene>
    <name evidence="2" type="ORF">COCCADRAFT_41029</name>
</gene>
<dbReference type="Pfam" id="PF20174">
    <property type="entry name" value="DUF6540"/>
    <property type="match status" value="1"/>
</dbReference>
<organism evidence="2 3">
    <name type="scientific">Cochliobolus carbonum (strain 26-R-13)</name>
    <name type="common">Maize leaf spot fungus</name>
    <name type="synonym">Bipolaris zeicola</name>
    <dbReference type="NCBI Taxonomy" id="930089"/>
    <lineage>
        <taxon>Eukaryota</taxon>
        <taxon>Fungi</taxon>
        <taxon>Dikarya</taxon>
        <taxon>Ascomycota</taxon>
        <taxon>Pezizomycotina</taxon>
        <taxon>Dothideomycetes</taxon>
        <taxon>Pleosporomycetidae</taxon>
        <taxon>Pleosporales</taxon>
        <taxon>Pleosporineae</taxon>
        <taxon>Pleosporaceae</taxon>
        <taxon>Bipolaris</taxon>
    </lineage>
</organism>
<dbReference type="eggNOG" id="ENOG502ST0J">
    <property type="taxonomic scope" value="Eukaryota"/>
</dbReference>
<dbReference type="OrthoDB" id="1658288at2759"/>
<name>W6Y0C3_COCC2</name>
<evidence type="ECO:0000313" key="2">
    <source>
        <dbReference type="EMBL" id="EUC28444.1"/>
    </source>
</evidence>
<evidence type="ECO:0000313" key="3">
    <source>
        <dbReference type="Proteomes" id="UP000053841"/>
    </source>
</evidence>
<keyword evidence="3" id="KW-1185">Reference proteome</keyword>
<dbReference type="Proteomes" id="UP000053841">
    <property type="component" value="Unassembled WGS sequence"/>
</dbReference>
<dbReference type="EMBL" id="KI964813">
    <property type="protein sequence ID" value="EUC28444.1"/>
    <property type="molecule type" value="Genomic_DNA"/>
</dbReference>
<dbReference type="InterPro" id="IPR046670">
    <property type="entry name" value="DUF6540"/>
</dbReference>
<dbReference type="RefSeq" id="XP_007717241.1">
    <property type="nucleotide sequence ID" value="XM_007719051.1"/>
</dbReference>
<feature type="region of interest" description="Disordered" evidence="1">
    <location>
        <begin position="160"/>
        <end position="184"/>
    </location>
</feature>
<reference evidence="2 3" key="1">
    <citation type="journal article" date="2013" name="PLoS Genet.">
        <title>Comparative genome structure, secondary metabolite, and effector coding capacity across Cochliobolus pathogens.</title>
        <authorList>
            <person name="Condon B.J."/>
            <person name="Leng Y."/>
            <person name="Wu D."/>
            <person name="Bushley K.E."/>
            <person name="Ohm R.A."/>
            <person name="Otillar R."/>
            <person name="Martin J."/>
            <person name="Schackwitz W."/>
            <person name="Grimwood J."/>
            <person name="MohdZainudin N."/>
            <person name="Xue C."/>
            <person name="Wang R."/>
            <person name="Manning V.A."/>
            <person name="Dhillon B."/>
            <person name="Tu Z.J."/>
            <person name="Steffenson B.J."/>
            <person name="Salamov A."/>
            <person name="Sun H."/>
            <person name="Lowry S."/>
            <person name="LaButti K."/>
            <person name="Han J."/>
            <person name="Copeland A."/>
            <person name="Lindquist E."/>
            <person name="Barry K."/>
            <person name="Schmutz J."/>
            <person name="Baker S.E."/>
            <person name="Ciuffetti L.M."/>
            <person name="Grigoriev I.V."/>
            <person name="Zhong S."/>
            <person name="Turgeon B.G."/>
        </authorList>
    </citation>
    <scope>NUCLEOTIDE SEQUENCE [LARGE SCALE GENOMIC DNA]</scope>
    <source>
        <strain evidence="2 3">26-R-13</strain>
    </source>
</reference>
<dbReference type="STRING" id="930089.W6Y0C3"/>
<dbReference type="AlphaFoldDB" id="W6Y0C3"/>
<accession>W6Y0C3</accession>
<dbReference type="KEGG" id="bze:COCCADRAFT_41029"/>
<dbReference type="HOGENOM" id="CLU_099931_0_0_1"/>
<sequence>MSSRLIFLIIYAAPQGRRAHFSIWVPEEEDAPEGTIIHVIGGPPFGFKLEFKRKYKPEATQRIKQVIPIGSVLAEHLHHSGSNPGAQDMPRNNLERAATQIQPPRANPDFLTIQTASSDCQTWMLEYVRRLIALGYLDEAAIDIVQSNQDPPQVGIGLRSVADAQKKTNSPETVESGFGRSEQA</sequence>
<evidence type="ECO:0000256" key="1">
    <source>
        <dbReference type="SAM" id="MobiDB-lite"/>
    </source>
</evidence>